<dbReference type="InterPro" id="IPR051120">
    <property type="entry name" value="ABC_AA/LPS_Transport"/>
</dbReference>
<keyword evidence="2" id="KW-0547">Nucleotide-binding</keyword>
<dbReference type="Gene3D" id="3.40.50.300">
    <property type="entry name" value="P-loop containing nucleotide triphosphate hydrolases"/>
    <property type="match status" value="1"/>
</dbReference>
<dbReference type="SUPFAM" id="SSF52540">
    <property type="entry name" value="P-loop containing nucleoside triphosphate hydrolases"/>
    <property type="match status" value="1"/>
</dbReference>
<dbReference type="Pfam" id="PF00005">
    <property type="entry name" value="ABC_tran"/>
    <property type="match status" value="1"/>
</dbReference>
<keyword evidence="3 5" id="KW-0067">ATP-binding</keyword>
<evidence type="ECO:0000256" key="3">
    <source>
        <dbReference type="ARBA" id="ARBA00022840"/>
    </source>
</evidence>
<reference evidence="5 6" key="1">
    <citation type="submission" date="2019-10" db="EMBL/GenBank/DDBJ databases">
        <title>Cardiobacteriales fam. a chemoheterotrophic member of the order Cardiobacteriales, and proposal of Cardiobacteriales fam. nov.</title>
        <authorList>
            <person name="Wang C."/>
        </authorList>
    </citation>
    <scope>NUCLEOTIDE SEQUENCE [LARGE SCALE GENOMIC DNA]</scope>
    <source>
        <strain evidence="5 6">ML27</strain>
    </source>
</reference>
<keyword evidence="1" id="KW-0813">Transport</keyword>
<dbReference type="Proteomes" id="UP000471298">
    <property type="component" value="Unassembled WGS sequence"/>
</dbReference>
<dbReference type="GO" id="GO:0005524">
    <property type="term" value="F:ATP binding"/>
    <property type="evidence" value="ECO:0007669"/>
    <property type="project" value="UniProtKB-KW"/>
</dbReference>
<dbReference type="EMBL" id="WHNW01000003">
    <property type="protein sequence ID" value="MPV85892.1"/>
    <property type="molecule type" value="Genomic_DNA"/>
</dbReference>
<evidence type="ECO:0000256" key="2">
    <source>
        <dbReference type="ARBA" id="ARBA00022741"/>
    </source>
</evidence>
<dbReference type="SMART" id="SM00382">
    <property type="entry name" value="AAA"/>
    <property type="match status" value="1"/>
</dbReference>
<dbReference type="AlphaFoldDB" id="A0A6N7ETZ1"/>
<dbReference type="PANTHER" id="PTHR45772:SF8">
    <property type="entry name" value="HIGH-AFFINITY BRANCHED-CHAIN AMINO ACID TRANSPORT ATP-BINDING PROTEIN"/>
    <property type="match status" value="1"/>
</dbReference>
<evidence type="ECO:0000256" key="1">
    <source>
        <dbReference type="ARBA" id="ARBA00022448"/>
    </source>
</evidence>
<dbReference type="PROSITE" id="PS50893">
    <property type="entry name" value="ABC_TRANSPORTER_2"/>
    <property type="match status" value="1"/>
</dbReference>
<dbReference type="RefSeq" id="WP_152809589.1">
    <property type="nucleotide sequence ID" value="NZ_WHNW01000003.1"/>
</dbReference>
<dbReference type="InterPro" id="IPR003439">
    <property type="entry name" value="ABC_transporter-like_ATP-bd"/>
</dbReference>
<evidence type="ECO:0000313" key="5">
    <source>
        <dbReference type="EMBL" id="MPV85892.1"/>
    </source>
</evidence>
<dbReference type="GO" id="GO:0005886">
    <property type="term" value="C:plasma membrane"/>
    <property type="evidence" value="ECO:0007669"/>
    <property type="project" value="TreeGrafter"/>
</dbReference>
<evidence type="ECO:0000313" key="6">
    <source>
        <dbReference type="Proteomes" id="UP000471298"/>
    </source>
</evidence>
<dbReference type="GO" id="GO:0016887">
    <property type="term" value="F:ATP hydrolysis activity"/>
    <property type="evidence" value="ECO:0007669"/>
    <property type="project" value="InterPro"/>
</dbReference>
<gene>
    <name evidence="5" type="ORF">GCU85_03950</name>
</gene>
<proteinExistence type="predicted"/>
<dbReference type="InterPro" id="IPR027417">
    <property type="entry name" value="P-loop_NTPase"/>
</dbReference>
<dbReference type="InParanoid" id="A0A6N7ETZ1"/>
<name>A0A6N7ETZ1_9GAMM</name>
<sequence>MLLVDNLTKQFGNQPVLTGCHLEIAKGSLTAIIGPNGCGKSTLFNVLTGDLAADRGRVVFCGQDIAQKHPRQIARQGLLRKFQIPGVYANLTVAAHLQLATSLLPRQSNPRWSFFMRSSSRHKRRQNCAEVQDANIQTHANTLGLGKLWDTQAKHLSTGQKQRLELAMLLLLKPKLLLLDEPIAGMSAKEAAETLDLLKQLNADGLTIVVIEHNMDFVKRLTEDIAVLMSGQFQLRGHYDLIKADPNIRKNYLGTIYA</sequence>
<dbReference type="PANTHER" id="PTHR45772">
    <property type="entry name" value="CONSERVED COMPONENT OF ABC TRANSPORTER FOR NATURAL AMINO ACIDS-RELATED"/>
    <property type="match status" value="1"/>
</dbReference>
<accession>A0A6N7ETZ1</accession>
<evidence type="ECO:0000259" key="4">
    <source>
        <dbReference type="PROSITE" id="PS50893"/>
    </source>
</evidence>
<protein>
    <submittedName>
        <fullName evidence="5">ATP-binding cassette domain-containing protein</fullName>
    </submittedName>
</protein>
<keyword evidence="6" id="KW-1185">Reference proteome</keyword>
<comment type="caution">
    <text evidence="5">The sequence shown here is derived from an EMBL/GenBank/DDBJ whole genome shotgun (WGS) entry which is preliminary data.</text>
</comment>
<feature type="domain" description="ABC transporter" evidence="4">
    <location>
        <begin position="2"/>
        <end position="255"/>
    </location>
</feature>
<dbReference type="InterPro" id="IPR003593">
    <property type="entry name" value="AAA+_ATPase"/>
</dbReference>
<organism evidence="5 6">
    <name type="scientific">Ostreibacterium oceani</name>
    <dbReference type="NCBI Taxonomy" id="2654998"/>
    <lineage>
        <taxon>Bacteria</taxon>
        <taxon>Pseudomonadati</taxon>
        <taxon>Pseudomonadota</taxon>
        <taxon>Gammaproteobacteria</taxon>
        <taxon>Cardiobacteriales</taxon>
        <taxon>Ostreibacteriaceae</taxon>
        <taxon>Ostreibacterium</taxon>
    </lineage>
</organism>